<dbReference type="AlphaFoldDB" id="I4BEW2"/>
<dbReference type="Pfam" id="PF18844">
    <property type="entry name" value="baeRF_family2"/>
    <property type="match status" value="1"/>
</dbReference>
<dbReference type="STRING" id="710421.Mycch_1009"/>
<sequence>METERFRRLAGAPGPFVSLYIDDTRDTHDAEKQAAARWSAIRRHLEDSEVAEHVIGAVERAVLHSRPAVGRQGRAVIAGSEGVLINELLGSPPAITVLRVSDYPYFLPLLELGTSRPAYVFAAADLLGADLTMHRGGIVVHETVEGEGYPVHKPVTAGWNGYGDLQHTTEEAVRMNARAIADRITDMVDRCNAELVFLCGEVRSRSDVLLEMPQRIAECVVSLPARAQGGRPTEREMADLIDEEFERRRHDATSVIMARFEAEDGRGSGLAVAGLRAVCAALRDGAVATLIVGDLGGTTVVSGPGPTAVAPDADTLSEWGEAPYRVALADEALPFAAVAGDAAVVRPFGDVTFDDGVAALLRYPQAGSARPEGLASGSAQS</sequence>
<evidence type="ECO:0000313" key="2">
    <source>
        <dbReference type="Proteomes" id="UP000006057"/>
    </source>
</evidence>
<dbReference type="eggNOG" id="COG1503">
    <property type="taxonomic scope" value="Bacteria"/>
</dbReference>
<dbReference type="InterPro" id="IPR040701">
    <property type="entry name" value="Bact_RF_family2"/>
</dbReference>
<keyword evidence="2" id="KW-1185">Reference proteome</keyword>
<organism evidence="1 2">
    <name type="scientific">Mycolicibacterium chubuense (strain NBB4)</name>
    <name type="common">Mycobacterium chubuense</name>
    <dbReference type="NCBI Taxonomy" id="710421"/>
    <lineage>
        <taxon>Bacteria</taxon>
        <taxon>Bacillati</taxon>
        <taxon>Actinomycetota</taxon>
        <taxon>Actinomycetes</taxon>
        <taxon>Mycobacteriales</taxon>
        <taxon>Mycobacteriaceae</taxon>
        <taxon>Mycolicibacterium</taxon>
    </lineage>
</organism>
<dbReference type="RefSeq" id="WP_014814305.1">
    <property type="nucleotide sequence ID" value="NC_018027.1"/>
</dbReference>
<accession>I4BEW2</accession>
<protein>
    <recommendedName>
        <fullName evidence="3">Peptide chain release factor 1</fullName>
    </recommendedName>
</protein>
<dbReference type="Proteomes" id="UP000006057">
    <property type="component" value="Chromosome"/>
</dbReference>
<dbReference type="HOGENOM" id="CLU_054531_1_0_11"/>
<dbReference type="OrthoDB" id="5179393at2"/>
<dbReference type="KEGG" id="mcb:Mycch_1009"/>
<name>I4BEW2_MYCCN</name>
<evidence type="ECO:0000313" key="1">
    <source>
        <dbReference type="EMBL" id="AFM15819.1"/>
    </source>
</evidence>
<dbReference type="EMBL" id="CP003053">
    <property type="protein sequence ID" value="AFM15819.1"/>
    <property type="molecule type" value="Genomic_DNA"/>
</dbReference>
<reference evidence="1 2" key="1">
    <citation type="submission" date="2012-06" db="EMBL/GenBank/DDBJ databases">
        <title>Complete sequence of chromosome of Mycobacterium chubuense NBB4.</title>
        <authorList>
            <consortium name="US DOE Joint Genome Institute"/>
            <person name="Lucas S."/>
            <person name="Han J."/>
            <person name="Lapidus A."/>
            <person name="Cheng J.-F."/>
            <person name="Goodwin L."/>
            <person name="Pitluck S."/>
            <person name="Peters L."/>
            <person name="Mikhailova N."/>
            <person name="Teshima H."/>
            <person name="Detter J.C."/>
            <person name="Han C."/>
            <person name="Tapia R."/>
            <person name="Land M."/>
            <person name="Hauser L."/>
            <person name="Kyrpides N."/>
            <person name="Ivanova N."/>
            <person name="Pagani I."/>
            <person name="Mattes T."/>
            <person name="Holmes A."/>
            <person name="Rutledge P."/>
            <person name="Paulsen I."/>
            <person name="Coleman N."/>
            <person name="Woyke T."/>
        </authorList>
    </citation>
    <scope>NUCLEOTIDE SEQUENCE [LARGE SCALE GENOMIC DNA]</scope>
    <source>
        <strain evidence="1 2">NBB4</strain>
    </source>
</reference>
<evidence type="ECO:0008006" key="3">
    <source>
        <dbReference type="Google" id="ProtNLM"/>
    </source>
</evidence>
<dbReference type="PATRIC" id="fig|710421.3.peg.1016"/>
<gene>
    <name evidence="1" type="ordered locus">Mycch_1009</name>
</gene>
<proteinExistence type="predicted"/>